<dbReference type="STRING" id="23.BEL05_02370"/>
<gene>
    <name evidence="2" type="ORF">BEL05_02370</name>
</gene>
<keyword evidence="1" id="KW-0812">Transmembrane</keyword>
<accession>A0A1E5IZ64</accession>
<evidence type="ECO:0000313" key="2">
    <source>
        <dbReference type="EMBL" id="OEG75123.1"/>
    </source>
</evidence>
<feature type="transmembrane region" description="Helical" evidence="1">
    <location>
        <begin position="51"/>
        <end position="69"/>
    </location>
</feature>
<keyword evidence="1" id="KW-1133">Transmembrane helix</keyword>
<evidence type="ECO:0008006" key="4">
    <source>
        <dbReference type="Google" id="ProtNLM"/>
    </source>
</evidence>
<dbReference type="PANTHER" id="PTHR34205:SF2">
    <property type="entry name" value="DUF962 DOMAIN-CONTAINING PROTEIN"/>
    <property type="match status" value="1"/>
</dbReference>
<dbReference type="InterPro" id="IPR009305">
    <property type="entry name" value="Mpo1-like"/>
</dbReference>
<dbReference type="OrthoDB" id="7356072at2"/>
<dbReference type="PANTHER" id="PTHR34205">
    <property type="entry name" value="TRANSMEMBRANE PROTEIN"/>
    <property type="match status" value="1"/>
</dbReference>
<comment type="caution">
    <text evidence="2">The sequence shown here is derived from an EMBL/GenBank/DDBJ whole genome shotgun (WGS) entry which is preliminary data.</text>
</comment>
<keyword evidence="1" id="KW-0472">Membrane</keyword>
<dbReference type="RefSeq" id="WP_069670342.1">
    <property type="nucleotide sequence ID" value="NZ_MCBT01000011.1"/>
</dbReference>
<dbReference type="Pfam" id="PF06127">
    <property type="entry name" value="Mpo1-like"/>
    <property type="match status" value="1"/>
</dbReference>
<feature type="transmembrane region" description="Helical" evidence="1">
    <location>
        <begin position="26"/>
        <end position="45"/>
    </location>
</feature>
<dbReference type="EMBL" id="MCBT01000011">
    <property type="protein sequence ID" value="OEG75123.1"/>
    <property type="molecule type" value="Genomic_DNA"/>
</dbReference>
<name>A0A1E5IZ64_SHECO</name>
<evidence type="ECO:0000256" key="1">
    <source>
        <dbReference type="SAM" id="Phobius"/>
    </source>
</evidence>
<organism evidence="2 3">
    <name type="scientific">Shewanella colwelliana</name>
    <name type="common">Alteromonas colwelliana</name>
    <dbReference type="NCBI Taxonomy" id="23"/>
    <lineage>
        <taxon>Bacteria</taxon>
        <taxon>Pseudomonadati</taxon>
        <taxon>Pseudomonadota</taxon>
        <taxon>Gammaproteobacteria</taxon>
        <taxon>Alteromonadales</taxon>
        <taxon>Shewanellaceae</taxon>
        <taxon>Shewanella</taxon>
    </lineage>
</organism>
<evidence type="ECO:0000313" key="3">
    <source>
        <dbReference type="Proteomes" id="UP000095230"/>
    </source>
</evidence>
<dbReference type="Proteomes" id="UP000095230">
    <property type="component" value="Unassembled WGS sequence"/>
</dbReference>
<reference evidence="2 3" key="1">
    <citation type="submission" date="2016-07" db="EMBL/GenBank/DDBJ databases">
        <title>Whole-genome of two Shewanella species isolated from a digestive organ of sea cucumber Apostichopus japonicus Selenka 1867.</title>
        <authorList>
            <person name="Hong H.-H."/>
            <person name="Choi H."/>
            <person name="Cheon S."/>
            <person name="Oh J.-S."/>
            <person name="Lee H.-G."/>
            <person name="Park C."/>
        </authorList>
    </citation>
    <scope>NUCLEOTIDE SEQUENCE [LARGE SCALE GENOMIC DNA]</scope>
    <source>
        <strain evidence="2 3">CSB03KR</strain>
    </source>
</reference>
<proteinExistence type="predicted"/>
<protein>
    <recommendedName>
        <fullName evidence="4">DUF962 family protein</fullName>
    </recommendedName>
</protein>
<sequence length="101" mass="11677">MSKIYKQFSTFYPFYLSQHQHPVCRALHYVGSLLVLLLLLAAMILGNGYLLLAAPIVGYGFAWVGHFVFEKNRPATFQYPLYSLLADWVMLFQWLTGRSKQ</sequence>
<dbReference type="AlphaFoldDB" id="A0A1E5IZ64"/>